<evidence type="ECO:0000256" key="2">
    <source>
        <dbReference type="ARBA" id="ARBA00023002"/>
    </source>
</evidence>
<proteinExistence type="inferred from homology"/>
<reference evidence="5 7" key="1">
    <citation type="submission" date="2020-01" db="EMBL/GenBank/DDBJ databases">
        <title>the WGS Modestobacter muralis CPCC 204518.</title>
        <authorList>
            <person name="Jiang Z."/>
        </authorList>
    </citation>
    <scope>NUCLEOTIDE SEQUENCE [LARGE SCALE GENOMIC DNA]</scope>
    <source>
        <strain evidence="5 7">DSM 100205</strain>
    </source>
</reference>
<evidence type="ECO:0000256" key="1">
    <source>
        <dbReference type="ARBA" id="ARBA00006484"/>
    </source>
</evidence>
<reference evidence="6 8" key="2">
    <citation type="submission" date="2020-02" db="EMBL/GenBank/DDBJ databases">
        <title>The WGS of Modestobacter muralis DSM 100205.</title>
        <authorList>
            <person name="Jiang Z."/>
        </authorList>
    </citation>
    <scope>NUCLEOTIDE SEQUENCE [LARGE SCALE GENOMIC DNA]</scope>
    <source>
        <strain evidence="6 8">DSM 100205</strain>
    </source>
</reference>
<dbReference type="PANTHER" id="PTHR44196">
    <property type="entry name" value="DEHYDROGENASE/REDUCTASE SDR FAMILY MEMBER 7B"/>
    <property type="match status" value="1"/>
</dbReference>
<evidence type="ECO:0000259" key="4">
    <source>
        <dbReference type="SMART" id="SM00822"/>
    </source>
</evidence>
<evidence type="ECO:0000313" key="5">
    <source>
        <dbReference type="EMBL" id="NEK93287.1"/>
    </source>
</evidence>
<dbReference type="EMBL" id="JAAGWB010000012">
    <property type="protein sequence ID" value="NEN50054.1"/>
    <property type="molecule type" value="Genomic_DNA"/>
</dbReference>
<accession>A0A6P0EQA2</accession>
<dbReference type="Proteomes" id="UP000468828">
    <property type="component" value="Unassembled WGS sequence"/>
</dbReference>
<dbReference type="Proteomes" id="UP000471152">
    <property type="component" value="Unassembled WGS sequence"/>
</dbReference>
<keyword evidence="2" id="KW-0560">Oxidoreductase</keyword>
<dbReference type="InterPro" id="IPR057326">
    <property type="entry name" value="KR_dom"/>
</dbReference>
<dbReference type="RefSeq" id="WP_163621124.1">
    <property type="nucleotide sequence ID" value="NZ_JAAGWB010000012.1"/>
</dbReference>
<keyword evidence="7" id="KW-1185">Reference proteome</keyword>
<feature type="domain" description="Ketoreductase" evidence="4">
    <location>
        <begin position="3"/>
        <end position="181"/>
    </location>
</feature>
<comment type="caution">
    <text evidence="5">The sequence shown here is derived from an EMBL/GenBank/DDBJ whole genome shotgun (WGS) entry which is preliminary data.</text>
</comment>
<dbReference type="InterPro" id="IPR036291">
    <property type="entry name" value="NAD(P)-bd_dom_sf"/>
</dbReference>
<sequence length="238" mass="25114">MEKVVLITGGTSGIGLALAEAFLAEGASVVVCGRSQTALDRFGQAHLQALAVRADVTAPEARAALLEAVTARFGRLDVLVNNAGTFVERDFAADDATAALDEEVELNLTAPIHLTGEVLRRWPSLDAVVFVTSGFALVSPTRAPTYGAVKAGLHGFADGLRRQLAPRGTHVLEVLPPTTDTPMNAGLDRPMLSAAEVATVTLDALRRRRPMALPGQTRLLPTMLRLAPRALGRRVAAL</sequence>
<gene>
    <name evidence="6" type="ORF">G3R41_03710</name>
    <name evidence="5" type="ORF">GCU67_03710</name>
</gene>
<evidence type="ECO:0000313" key="8">
    <source>
        <dbReference type="Proteomes" id="UP000471152"/>
    </source>
</evidence>
<dbReference type="EMBL" id="JAAGWH010000012">
    <property type="protein sequence ID" value="NEK93287.1"/>
    <property type="molecule type" value="Genomic_DNA"/>
</dbReference>
<dbReference type="PRINTS" id="PR00080">
    <property type="entry name" value="SDRFAMILY"/>
</dbReference>
<dbReference type="InterPro" id="IPR002347">
    <property type="entry name" value="SDR_fam"/>
</dbReference>
<comment type="similarity">
    <text evidence="1 3">Belongs to the short-chain dehydrogenases/reductases (SDR) family.</text>
</comment>
<dbReference type="GO" id="GO:0016020">
    <property type="term" value="C:membrane"/>
    <property type="evidence" value="ECO:0007669"/>
    <property type="project" value="TreeGrafter"/>
</dbReference>
<dbReference type="PANTHER" id="PTHR44196:SF1">
    <property type="entry name" value="DEHYDROGENASE_REDUCTASE SDR FAMILY MEMBER 7B"/>
    <property type="match status" value="1"/>
</dbReference>
<protein>
    <submittedName>
        <fullName evidence="5">SDR family NAD(P)-dependent oxidoreductase</fullName>
    </submittedName>
</protein>
<evidence type="ECO:0000313" key="7">
    <source>
        <dbReference type="Proteomes" id="UP000468828"/>
    </source>
</evidence>
<dbReference type="AlphaFoldDB" id="A0A6P0EQA2"/>
<organism evidence="5 7">
    <name type="scientific">Modestobacter muralis</name>
    <dbReference type="NCBI Taxonomy" id="1608614"/>
    <lineage>
        <taxon>Bacteria</taxon>
        <taxon>Bacillati</taxon>
        <taxon>Actinomycetota</taxon>
        <taxon>Actinomycetes</taxon>
        <taxon>Geodermatophilales</taxon>
        <taxon>Geodermatophilaceae</taxon>
        <taxon>Modestobacter</taxon>
    </lineage>
</organism>
<dbReference type="SUPFAM" id="SSF51735">
    <property type="entry name" value="NAD(P)-binding Rossmann-fold domains"/>
    <property type="match status" value="1"/>
</dbReference>
<dbReference type="Gene3D" id="3.40.50.720">
    <property type="entry name" value="NAD(P)-binding Rossmann-like Domain"/>
    <property type="match status" value="1"/>
</dbReference>
<evidence type="ECO:0000256" key="3">
    <source>
        <dbReference type="RuleBase" id="RU000363"/>
    </source>
</evidence>
<dbReference type="Pfam" id="PF00106">
    <property type="entry name" value="adh_short"/>
    <property type="match status" value="1"/>
</dbReference>
<dbReference type="SMART" id="SM00822">
    <property type="entry name" value="PKS_KR"/>
    <property type="match status" value="1"/>
</dbReference>
<name>A0A6P0EQA2_9ACTN</name>
<dbReference type="PRINTS" id="PR00081">
    <property type="entry name" value="GDHRDH"/>
</dbReference>
<evidence type="ECO:0000313" key="6">
    <source>
        <dbReference type="EMBL" id="NEN50054.1"/>
    </source>
</evidence>
<dbReference type="GO" id="GO:0016491">
    <property type="term" value="F:oxidoreductase activity"/>
    <property type="evidence" value="ECO:0007669"/>
    <property type="project" value="UniProtKB-KW"/>
</dbReference>